<accession>A0A5F2F266</accession>
<dbReference type="OrthoDB" id="9806257at2"/>
<comment type="similarity">
    <text evidence="2">Belongs to the DadA oxidoreductase family.</text>
</comment>
<dbReference type="SUPFAM" id="SSF51905">
    <property type="entry name" value="FAD/NAD(P)-binding domain"/>
    <property type="match status" value="1"/>
</dbReference>
<dbReference type="InterPro" id="IPR017741">
    <property type="entry name" value="FAD-dependent_OxRdtase_HpnW"/>
</dbReference>
<evidence type="ECO:0000313" key="5">
    <source>
        <dbReference type="EMBL" id="AWB94177.1"/>
    </source>
</evidence>
<dbReference type="PANTHER" id="PTHR13847:SF286">
    <property type="entry name" value="D-AMINO ACID DEHYDROGENASE"/>
    <property type="match status" value="1"/>
</dbReference>
<organism evidence="5 6">
    <name type="scientific">Aeromicrobium chenweiae</name>
    <dbReference type="NCBI Taxonomy" id="2079793"/>
    <lineage>
        <taxon>Bacteria</taxon>
        <taxon>Bacillati</taxon>
        <taxon>Actinomycetota</taxon>
        <taxon>Actinomycetes</taxon>
        <taxon>Propionibacteriales</taxon>
        <taxon>Nocardioidaceae</taxon>
        <taxon>Aeromicrobium</taxon>
    </lineage>
</organism>
<dbReference type="AlphaFoldDB" id="A0A2S0WS70"/>
<dbReference type="GO" id="GO:0016491">
    <property type="term" value="F:oxidoreductase activity"/>
    <property type="evidence" value="ECO:0007669"/>
    <property type="project" value="UniProtKB-KW"/>
</dbReference>
<dbReference type="InterPro" id="IPR036188">
    <property type="entry name" value="FAD/NAD-bd_sf"/>
</dbReference>
<dbReference type="NCBIfam" id="TIGR03364">
    <property type="entry name" value="HpnW_proposed"/>
    <property type="match status" value="1"/>
</dbReference>
<gene>
    <name evidence="5" type="ORF">C3E78_13080</name>
</gene>
<dbReference type="KEGG" id="aez:C3E78_13080"/>
<dbReference type="EMBL" id="CP026952">
    <property type="protein sequence ID" value="AWB94177.1"/>
    <property type="molecule type" value="Genomic_DNA"/>
</dbReference>
<evidence type="ECO:0000256" key="4">
    <source>
        <dbReference type="ARBA" id="ARBA00023002"/>
    </source>
</evidence>
<accession>A0A2S0WS70</accession>
<comment type="cofactor">
    <cofactor evidence="1">
        <name>FAD</name>
        <dbReference type="ChEBI" id="CHEBI:57692"/>
    </cofactor>
</comment>
<evidence type="ECO:0000256" key="1">
    <source>
        <dbReference type="ARBA" id="ARBA00001974"/>
    </source>
</evidence>
<name>A0A2S0WS70_9ACTN</name>
<reference evidence="6" key="1">
    <citation type="submission" date="2018-01" db="EMBL/GenBank/DDBJ databases">
        <authorList>
            <person name="Li J."/>
        </authorList>
    </citation>
    <scope>NUCLEOTIDE SEQUENCE [LARGE SCALE GENOMIC DNA]</scope>
    <source>
        <strain evidence="6">592</strain>
    </source>
</reference>
<dbReference type="Proteomes" id="UP000244384">
    <property type="component" value="Chromosome"/>
</dbReference>
<dbReference type="Pfam" id="PF01266">
    <property type="entry name" value="DAO"/>
    <property type="match status" value="1"/>
</dbReference>
<sequence>MSPTYDLAVVGAGIVGLAHAYDAVTRGLTVVVLDRDERAVGASIRNFGHICTTAQTGRALELALVARERWLQLGRKAGFDVRECGTLVLARADDERAVLEELAASRGADHVRFLDRDEASDLPIGGRDVVAAAHLPLDLRVDPRTAPAAIARWLADEGVDFRWRSSVASIEASGTSGSATVRTSRGRVTARRVVVATGHDIDRLYPDLADARAVTRCRLQMLEVAPPGGVRIQPAVLTGLSMLRYGAMASTAAADAVRQRFATDQPELLDVEMNLMLTQRPDGAIVLGDTHHYATTPLPFNEEQDAQLLLREGARLFGTDLTVLRRWSGVYASSPQTDFLIEAPEPAVRLVAVTSGIGMTTALGLAPTVLSDLF</sequence>
<keyword evidence="3" id="KW-0285">Flavoprotein</keyword>
<keyword evidence="4" id="KW-0560">Oxidoreductase</keyword>
<keyword evidence="6" id="KW-1185">Reference proteome</keyword>
<dbReference type="GO" id="GO:0005737">
    <property type="term" value="C:cytoplasm"/>
    <property type="evidence" value="ECO:0007669"/>
    <property type="project" value="TreeGrafter"/>
</dbReference>
<dbReference type="InterPro" id="IPR006076">
    <property type="entry name" value="FAD-dep_OxRdtase"/>
</dbReference>
<dbReference type="PANTHER" id="PTHR13847">
    <property type="entry name" value="SARCOSINE DEHYDROGENASE-RELATED"/>
    <property type="match status" value="1"/>
</dbReference>
<evidence type="ECO:0000256" key="3">
    <source>
        <dbReference type="ARBA" id="ARBA00022630"/>
    </source>
</evidence>
<evidence type="ECO:0000256" key="2">
    <source>
        <dbReference type="ARBA" id="ARBA00009410"/>
    </source>
</evidence>
<protein>
    <submittedName>
        <fullName evidence="5">TIGR03364 family FAD-dependent oxidoreductase</fullName>
    </submittedName>
</protein>
<dbReference type="Gene3D" id="3.30.9.10">
    <property type="entry name" value="D-Amino Acid Oxidase, subunit A, domain 2"/>
    <property type="match status" value="1"/>
</dbReference>
<evidence type="ECO:0000313" key="6">
    <source>
        <dbReference type="Proteomes" id="UP000244384"/>
    </source>
</evidence>
<dbReference type="Gene3D" id="3.50.50.60">
    <property type="entry name" value="FAD/NAD(P)-binding domain"/>
    <property type="match status" value="1"/>
</dbReference>
<proteinExistence type="inferred from homology"/>